<dbReference type="OrthoDB" id="10036245at2759"/>
<dbReference type="PANTHER" id="PTHR19290">
    <property type="entry name" value="BASIC HELIX-LOOP-HELIX PROTEIN NEUROGENIN-RELATED"/>
    <property type="match status" value="1"/>
</dbReference>
<dbReference type="GO" id="GO:0005634">
    <property type="term" value="C:nucleus"/>
    <property type="evidence" value="ECO:0007669"/>
    <property type="project" value="TreeGrafter"/>
</dbReference>
<dbReference type="GO" id="GO:0046983">
    <property type="term" value="F:protein dimerization activity"/>
    <property type="evidence" value="ECO:0007669"/>
    <property type="project" value="InterPro"/>
</dbReference>
<feature type="domain" description="BHLH" evidence="2">
    <location>
        <begin position="203"/>
        <end position="257"/>
    </location>
</feature>
<dbReference type="EMBL" id="CAJNOC010002921">
    <property type="protein sequence ID" value="CAF0958143.1"/>
    <property type="molecule type" value="Genomic_DNA"/>
</dbReference>
<accession>A0A814DNS0</accession>
<dbReference type="GO" id="GO:0070888">
    <property type="term" value="F:E-box binding"/>
    <property type="evidence" value="ECO:0007669"/>
    <property type="project" value="TreeGrafter"/>
</dbReference>
<sequence>MAQQFNYNWNVASSPYQASNINNQSYFYPVSPNMNMMPHHYSGFNMNQFLPMNGSYSTTPTSENRTFSSGYGSENNSFNSPTVAKLNYGLYPSTLQSHPSIDLNVDRTKSSKRSREDEESLSICNPDQILKEILQEPTAKKSKRVYKKKDSIKEIKVQAQSVENNDYENDFDENDFDNFDLNFSENQFELNNMDKKKRILTKNQRIAANMRERKRMHIMNDSFVKLREALPITTGRKRRKMSRLDIVCGAMEYIAYLEQLLEKEIPGEINFEAYLNSLYHL</sequence>
<dbReference type="Pfam" id="PF00010">
    <property type="entry name" value="HLH"/>
    <property type="match status" value="1"/>
</dbReference>
<dbReference type="Gene3D" id="4.10.280.10">
    <property type="entry name" value="Helix-loop-helix DNA-binding domain"/>
    <property type="match status" value="1"/>
</dbReference>
<feature type="compositionally biased region" description="Basic and acidic residues" evidence="1">
    <location>
        <begin position="104"/>
        <end position="116"/>
    </location>
</feature>
<dbReference type="GO" id="GO:0007423">
    <property type="term" value="P:sensory organ development"/>
    <property type="evidence" value="ECO:0007669"/>
    <property type="project" value="TreeGrafter"/>
</dbReference>
<reference evidence="3" key="1">
    <citation type="submission" date="2021-02" db="EMBL/GenBank/DDBJ databases">
        <authorList>
            <person name="Nowell W R."/>
        </authorList>
    </citation>
    <scope>NUCLEOTIDE SEQUENCE</scope>
    <source>
        <strain evidence="3">Ploen Becks lab</strain>
    </source>
</reference>
<dbReference type="Proteomes" id="UP000663879">
    <property type="component" value="Unassembled WGS sequence"/>
</dbReference>
<dbReference type="InterPro" id="IPR050359">
    <property type="entry name" value="bHLH_transcription_factors"/>
</dbReference>
<dbReference type="CDD" id="cd11390">
    <property type="entry name" value="bHLH_TS"/>
    <property type="match status" value="1"/>
</dbReference>
<evidence type="ECO:0000313" key="3">
    <source>
        <dbReference type="EMBL" id="CAF0958143.1"/>
    </source>
</evidence>
<dbReference type="GO" id="GO:0003700">
    <property type="term" value="F:DNA-binding transcription factor activity"/>
    <property type="evidence" value="ECO:0007669"/>
    <property type="project" value="TreeGrafter"/>
</dbReference>
<dbReference type="SMART" id="SM00353">
    <property type="entry name" value="HLH"/>
    <property type="match status" value="1"/>
</dbReference>
<comment type="caution">
    <text evidence="3">The sequence shown here is derived from an EMBL/GenBank/DDBJ whole genome shotgun (WGS) entry which is preliminary data.</text>
</comment>
<evidence type="ECO:0000256" key="1">
    <source>
        <dbReference type="SAM" id="MobiDB-lite"/>
    </source>
</evidence>
<dbReference type="GO" id="GO:0045944">
    <property type="term" value="P:positive regulation of transcription by RNA polymerase II"/>
    <property type="evidence" value="ECO:0007669"/>
    <property type="project" value="TreeGrafter"/>
</dbReference>
<dbReference type="AlphaFoldDB" id="A0A814DNS0"/>
<dbReference type="SUPFAM" id="SSF47459">
    <property type="entry name" value="HLH, helix-loop-helix DNA-binding domain"/>
    <property type="match status" value="1"/>
</dbReference>
<dbReference type="PROSITE" id="PS50888">
    <property type="entry name" value="BHLH"/>
    <property type="match status" value="1"/>
</dbReference>
<feature type="region of interest" description="Disordered" evidence="1">
    <location>
        <begin position="99"/>
        <end position="122"/>
    </location>
</feature>
<gene>
    <name evidence="3" type="ORF">OXX778_LOCUS14303</name>
</gene>
<dbReference type="InterPro" id="IPR011598">
    <property type="entry name" value="bHLH_dom"/>
</dbReference>
<evidence type="ECO:0000313" key="4">
    <source>
        <dbReference type="Proteomes" id="UP000663879"/>
    </source>
</evidence>
<proteinExistence type="predicted"/>
<organism evidence="3 4">
    <name type="scientific">Brachionus calyciflorus</name>
    <dbReference type="NCBI Taxonomy" id="104777"/>
    <lineage>
        <taxon>Eukaryota</taxon>
        <taxon>Metazoa</taxon>
        <taxon>Spiralia</taxon>
        <taxon>Gnathifera</taxon>
        <taxon>Rotifera</taxon>
        <taxon>Eurotatoria</taxon>
        <taxon>Monogononta</taxon>
        <taxon>Pseudotrocha</taxon>
        <taxon>Ploima</taxon>
        <taxon>Brachionidae</taxon>
        <taxon>Brachionus</taxon>
    </lineage>
</organism>
<keyword evidence="4" id="KW-1185">Reference proteome</keyword>
<dbReference type="GO" id="GO:0061564">
    <property type="term" value="P:axon development"/>
    <property type="evidence" value="ECO:0007669"/>
    <property type="project" value="TreeGrafter"/>
</dbReference>
<evidence type="ECO:0000259" key="2">
    <source>
        <dbReference type="PROSITE" id="PS50888"/>
    </source>
</evidence>
<name>A0A814DNS0_9BILA</name>
<dbReference type="InterPro" id="IPR036638">
    <property type="entry name" value="HLH_DNA-bd_sf"/>
</dbReference>
<protein>
    <recommendedName>
        <fullName evidence="2">BHLH domain-containing protein</fullName>
    </recommendedName>
</protein>